<protein>
    <submittedName>
        <fullName evidence="1">Uncharacterized protein</fullName>
    </submittedName>
</protein>
<organism evidence="1">
    <name type="scientific">Arundo donax</name>
    <name type="common">Giant reed</name>
    <name type="synonym">Donax arundinaceus</name>
    <dbReference type="NCBI Taxonomy" id="35708"/>
    <lineage>
        <taxon>Eukaryota</taxon>
        <taxon>Viridiplantae</taxon>
        <taxon>Streptophyta</taxon>
        <taxon>Embryophyta</taxon>
        <taxon>Tracheophyta</taxon>
        <taxon>Spermatophyta</taxon>
        <taxon>Magnoliopsida</taxon>
        <taxon>Liliopsida</taxon>
        <taxon>Poales</taxon>
        <taxon>Poaceae</taxon>
        <taxon>PACMAD clade</taxon>
        <taxon>Arundinoideae</taxon>
        <taxon>Arundineae</taxon>
        <taxon>Arundo</taxon>
    </lineage>
</organism>
<dbReference type="AlphaFoldDB" id="A0A0A9AQH5"/>
<evidence type="ECO:0000313" key="1">
    <source>
        <dbReference type="EMBL" id="JAD49347.1"/>
    </source>
</evidence>
<name>A0A0A9AQH5_ARUDO</name>
<reference evidence="1" key="1">
    <citation type="submission" date="2014-09" db="EMBL/GenBank/DDBJ databases">
        <authorList>
            <person name="Magalhaes I.L.F."/>
            <person name="Oliveira U."/>
            <person name="Santos F.R."/>
            <person name="Vidigal T.H.D.A."/>
            <person name="Brescovit A.D."/>
            <person name="Santos A.J."/>
        </authorList>
    </citation>
    <scope>NUCLEOTIDE SEQUENCE</scope>
    <source>
        <tissue evidence="1">Shoot tissue taken approximately 20 cm above the soil surface</tissue>
    </source>
</reference>
<reference evidence="1" key="2">
    <citation type="journal article" date="2015" name="Data Brief">
        <title>Shoot transcriptome of the giant reed, Arundo donax.</title>
        <authorList>
            <person name="Barrero R.A."/>
            <person name="Guerrero F.D."/>
            <person name="Moolhuijzen P."/>
            <person name="Goolsby J.A."/>
            <person name="Tidwell J."/>
            <person name="Bellgard S.E."/>
            <person name="Bellgard M.I."/>
        </authorList>
    </citation>
    <scope>NUCLEOTIDE SEQUENCE</scope>
    <source>
        <tissue evidence="1">Shoot tissue taken approximately 20 cm above the soil surface</tissue>
    </source>
</reference>
<accession>A0A0A9AQH5</accession>
<proteinExistence type="predicted"/>
<sequence length="78" mass="8887">MSTRDLIQNFNLYVKASICKILKGHDSDARTVLLLLTEIKSAHPTIKMAIKFKPLKLEKLNLCSDKLLRAEHDVPRSI</sequence>
<dbReference type="EMBL" id="GBRH01248548">
    <property type="protein sequence ID" value="JAD49347.1"/>
    <property type="molecule type" value="Transcribed_RNA"/>
</dbReference>